<proteinExistence type="predicted"/>
<evidence type="ECO:0000313" key="1">
    <source>
        <dbReference type="EMBL" id="THU89622.1"/>
    </source>
</evidence>
<gene>
    <name evidence="1" type="ORF">K435DRAFT_968990</name>
</gene>
<evidence type="ECO:0000313" key="2">
    <source>
        <dbReference type="Proteomes" id="UP000297245"/>
    </source>
</evidence>
<name>A0A4S8LK79_DENBC</name>
<dbReference type="EMBL" id="ML179361">
    <property type="protein sequence ID" value="THU89622.1"/>
    <property type="molecule type" value="Genomic_DNA"/>
</dbReference>
<organism evidence="1 2">
    <name type="scientific">Dendrothele bispora (strain CBS 962.96)</name>
    <dbReference type="NCBI Taxonomy" id="1314807"/>
    <lineage>
        <taxon>Eukaryota</taxon>
        <taxon>Fungi</taxon>
        <taxon>Dikarya</taxon>
        <taxon>Basidiomycota</taxon>
        <taxon>Agaricomycotina</taxon>
        <taxon>Agaricomycetes</taxon>
        <taxon>Agaricomycetidae</taxon>
        <taxon>Agaricales</taxon>
        <taxon>Agaricales incertae sedis</taxon>
        <taxon>Dendrothele</taxon>
    </lineage>
</organism>
<accession>A0A4S8LK79</accession>
<dbReference type="OrthoDB" id="2788229at2759"/>
<dbReference type="Proteomes" id="UP000297245">
    <property type="component" value="Unassembled WGS sequence"/>
</dbReference>
<dbReference type="AlphaFoldDB" id="A0A4S8LK79"/>
<protein>
    <submittedName>
        <fullName evidence="1">Uncharacterized protein</fullName>
    </submittedName>
</protein>
<keyword evidence="2" id="KW-1185">Reference proteome</keyword>
<reference evidence="1 2" key="1">
    <citation type="journal article" date="2019" name="Nat. Ecol. Evol.">
        <title>Megaphylogeny resolves global patterns of mushroom evolution.</title>
        <authorList>
            <person name="Varga T."/>
            <person name="Krizsan K."/>
            <person name="Foldi C."/>
            <person name="Dima B."/>
            <person name="Sanchez-Garcia M."/>
            <person name="Sanchez-Ramirez S."/>
            <person name="Szollosi G.J."/>
            <person name="Szarkandi J.G."/>
            <person name="Papp V."/>
            <person name="Albert L."/>
            <person name="Andreopoulos W."/>
            <person name="Angelini C."/>
            <person name="Antonin V."/>
            <person name="Barry K.W."/>
            <person name="Bougher N.L."/>
            <person name="Buchanan P."/>
            <person name="Buyck B."/>
            <person name="Bense V."/>
            <person name="Catcheside P."/>
            <person name="Chovatia M."/>
            <person name="Cooper J."/>
            <person name="Damon W."/>
            <person name="Desjardin D."/>
            <person name="Finy P."/>
            <person name="Geml J."/>
            <person name="Haridas S."/>
            <person name="Hughes K."/>
            <person name="Justo A."/>
            <person name="Karasinski D."/>
            <person name="Kautmanova I."/>
            <person name="Kiss B."/>
            <person name="Kocsube S."/>
            <person name="Kotiranta H."/>
            <person name="LaButti K.M."/>
            <person name="Lechner B.E."/>
            <person name="Liimatainen K."/>
            <person name="Lipzen A."/>
            <person name="Lukacs Z."/>
            <person name="Mihaltcheva S."/>
            <person name="Morgado L.N."/>
            <person name="Niskanen T."/>
            <person name="Noordeloos M.E."/>
            <person name="Ohm R.A."/>
            <person name="Ortiz-Santana B."/>
            <person name="Ovrebo C."/>
            <person name="Racz N."/>
            <person name="Riley R."/>
            <person name="Savchenko A."/>
            <person name="Shiryaev A."/>
            <person name="Soop K."/>
            <person name="Spirin V."/>
            <person name="Szebenyi C."/>
            <person name="Tomsovsky M."/>
            <person name="Tulloss R.E."/>
            <person name="Uehling J."/>
            <person name="Grigoriev I.V."/>
            <person name="Vagvolgyi C."/>
            <person name="Papp T."/>
            <person name="Martin F.M."/>
            <person name="Miettinen O."/>
            <person name="Hibbett D.S."/>
            <person name="Nagy L.G."/>
        </authorList>
    </citation>
    <scope>NUCLEOTIDE SEQUENCE [LARGE SCALE GENOMIC DNA]</scope>
    <source>
        <strain evidence="1 2">CBS 962.96</strain>
    </source>
</reference>
<dbReference type="SUPFAM" id="SSF52047">
    <property type="entry name" value="RNI-like"/>
    <property type="match status" value="1"/>
</dbReference>
<sequence>MLRTRSRSFVIPVPDSFPQELVDRIIDEVWHAYRDETSGKDTLKACSSVCRSWRPRAMHHFARSFSLNLLRTRSRTITIEKTQALSQFIKFKAPPTFPASFVTTMYICSIYKAKLVQEVMCCLHLYPNLRELELEDVFFSRLKTKTLSKALDKFPLPPLHRLGLSEIYFTDSEHFLSFIGISHFSAICVLDICDISYGGQKEFYGERALVKHNSQSDGPLFATSLTLREGYQSAGSPIKDIIYLLGNFITELELVVRFETGKLTYLDFDPCLCPSLRRLSFTYYYITPYVSFPLPQLNALTSLNVLTHFSFRISYFSSMTMQSHWRNNPDARNEMIERLDQALTPISRMPSIQEIGISKYLDVFESLVESRRTGHLVEEG</sequence>